<dbReference type="GO" id="GO:0030313">
    <property type="term" value="C:cell envelope"/>
    <property type="evidence" value="ECO:0007669"/>
    <property type="project" value="UniProtKB-SubCell"/>
</dbReference>
<dbReference type="Gene3D" id="1.10.760.10">
    <property type="entry name" value="Cytochrome c-like domain"/>
    <property type="match status" value="2"/>
</dbReference>
<feature type="domain" description="Cytochrome c" evidence="9">
    <location>
        <begin position="281"/>
        <end position="398"/>
    </location>
</feature>
<keyword evidence="10" id="KW-0575">Peroxidase</keyword>
<evidence type="ECO:0000256" key="7">
    <source>
        <dbReference type="SAM" id="MobiDB-lite"/>
    </source>
</evidence>
<dbReference type="GO" id="GO:0020037">
    <property type="term" value="F:heme binding"/>
    <property type="evidence" value="ECO:0007669"/>
    <property type="project" value="InterPro"/>
</dbReference>
<keyword evidence="3 6" id="KW-0479">Metal-binding</keyword>
<evidence type="ECO:0000256" key="2">
    <source>
        <dbReference type="ARBA" id="ARBA00022617"/>
    </source>
</evidence>
<proteinExistence type="predicted"/>
<protein>
    <submittedName>
        <fullName evidence="10">Cytochrome c peroxidase</fullName>
    </submittedName>
</protein>
<feature type="signal peptide" evidence="8">
    <location>
        <begin position="1"/>
        <end position="22"/>
    </location>
</feature>
<dbReference type="GO" id="GO:0004130">
    <property type="term" value="F:cytochrome-c peroxidase activity"/>
    <property type="evidence" value="ECO:0007669"/>
    <property type="project" value="TreeGrafter"/>
</dbReference>
<dbReference type="AlphaFoldDB" id="A0A1H2SCN2"/>
<feature type="compositionally biased region" description="Low complexity" evidence="7">
    <location>
        <begin position="429"/>
        <end position="444"/>
    </location>
</feature>
<dbReference type="GO" id="GO:0009055">
    <property type="term" value="F:electron transfer activity"/>
    <property type="evidence" value="ECO:0007669"/>
    <property type="project" value="InterPro"/>
</dbReference>
<evidence type="ECO:0000256" key="1">
    <source>
        <dbReference type="ARBA" id="ARBA00004196"/>
    </source>
</evidence>
<dbReference type="InterPro" id="IPR009056">
    <property type="entry name" value="Cyt_c-like_dom"/>
</dbReference>
<comment type="subcellular location">
    <subcellularLocation>
        <location evidence="1">Cell envelope</location>
    </subcellularLocation>
</comment>
<feature type="domain" description="Cytochrome c" evidence="9">
    <location>
        <begin position="127"/>
        <end position="258"/>
    </location>
</feature>
<feature type="region of interest" description="Disordered" evidence="7">
    <location>
        <begin position="416"/>
        <end position="444"/>
    </location>
</feature>
<gene>
    <name evidence="10" type="ORF">SAMN05444276_101593</name>
</gene>
<sequence>MTPRTLLYLTSALLVIGPAAMAQTADPAAAQADQAAAAQAQDTGAAPATDPATDPAAAATAETPATATAPADVAGTKVAPAADPQSEAMAAALAASPDAELRTAASELFKPIPRAAELPHGAAMTRAKIDLGAMLFFDPRMSRSGVFSCQSCHNIGMGGVDGLETSIGHGWQQGPRNAPTMLNAVFNVAQFWDGRAEDLAAQAKGPVQAGVEMNNTPEHLISTLKSMPGYADAFKASFPGEDDPVTFDNFAHAIEAFEATLLTPNSPFDQWLQGTDGAMTEQEKRGLKAFIDTGCSTCHAGVNFGGEGYYPFGLVEAPDASIRPEGDMGRFKVTNTQDDEYVFRAAPLRNVAITAPYFHSGKVWNLEEAVKVMSNAQLGTELAEDQARDIVAFLGTLTGEQPQIVHPTLPVRAVETPHPEPIDLPAQTGAVAPQGADAAAPASN</sequence>
<dbReference type="FunFam" id="1.10.760.10:FF:000020">
    <property type="entry name" value="Cytochrome c peroxidase"/>
    <property type="match status" value="1"/>
</dbReference>
<name>A0A1H2SCN2_9RHOB</name>
<feature type="chain" id="PRO_5010172510" evidence="8">
    <location>
        <begin position="23"/>
        <end position="444"/>
    </location>
</feature>
<evidence type="ECO:0000256" key="5">
    <source>
        <dbReference type="ARBA" id="ARBA00023004"/>
    </source>
</evidence>
<evidence type="ECO:0000256" key="4">
    <source>
        <dbReference type="ARBA" id="ARBA00023002"/>
    </source>
</evidence>
<dbReference type="EMBL" id="FNNA01000001">
    <property type="protein sequence ID" value="SDW29401.1"/>
    <property type="molecule type" value="Genomic_DNA"/>
</dbReference>
<evidence type="ECO:0000313" key="10">
    <source>
        <dbReference type="EMBL" id="SDW29401.1"/>
    </source>
</evidence>
<dbReference type="Pfam" id="PF03150">
    <property type="entry name" value="CCP_MauG"/>
    <property type="match status" value="1"/>
</dbReference>
<keyword evidence="8" id="KW-0732">Signal</keyword>
<organism evidence="10 11">
    <name type="scientific">Paracoccus sanguinis</name>
    <dbReference type="NCBI Taxonomy" id="1545044"/>
    <lineage>
        <taxon>Bacteria</taxon>
        <taxon>Pseudomonadati</taxon>
        <taxon>Pseudomonadota</taxon>
        <taxon>Alphaproteobacteria</taxon>
        <taxon>Rhodobacterales</taxon>
        <taxon>Paracoccaceae</taxon>
        <taxon>Paracoccus</taxon>
    </lineage>
</organism>
<dbReference type="InterPro" id="IPR004852">
    <property type="entry name" value="Di-haem_cyt_c_peroxidsae"/>
</dbReference>
<reference evidence="11" key="1">
    <citation type="submission" date="2016-10" db="EMBL/GenBank/DDBJ databases">
        <authorList>
            <person name="Varghese N."/>
            <person name="Submissions S."/>
        </authorList>
    </citation>
    <scope>NUCLEOTIDE SEQUENCE [LARGE SCALE GENOMIC DNA]</scope>
    <source>
        <strain evidence="11">DSM 29303</strain>
    </source>
</reference>
<dbReference type="Proteomes" id="UP000182944">
    <property type="component" value="Unassembled WGS sequence"/>
</dbReference>
<dbReference type="PROSITE" id="PS51007">
    <property type="entry name" value="CYTC"/>
    <property type="match status" value="2"/>
</dbReference>
<accession>A0A1H2SCN2</accession>
<evidence type="ECO:0000256" key="3">
    <source>
        <dbReference type="ARBA" id="ARBA00022723"/>
    </source>
</evidence>
<dbReference type="STRING" id="1545044.SAMN05444276_101593"/>
<feature type="compositionally biased region" description="Low complexity" evidence="7">
    <location>
        <begin position="33"/>
        <end position="74"/>
    </location>
</feature>
<keyword evidence="5 6" id="KW-0408">Iron</keyword>
<dbReference type="InterPro" id="IPR051395">
    <property type="entry name" value="Cytochrome_c_Peroxidase/MauG"/>
</dbReference>
<dbReference type="GO" id="GO:0046872">
    <property type="term" value="F:metal ion binding"/>
    <property type="evidence" value="ECO:0007669"/>
    <property type="project" value="UniProtKB-KW"/>
</dbReference>
<dbReference type="SUPFAM" id="SSF46626">
    <property type="entry name" value="Cytochrome c"/>
    <property type="match status" value="2"/>
</dbReference>
<evidence type="ECO:0000256" key="8">
    <source>
        <dbReference type="SAM" id="SignalP"/>
    </source>
</evidence>
<keyword evidence="2 6" id="KW-0349">Heme</keyword>
<keyword evidence="4" id="KW-0560">Oxidoreductase</keyword>
<dbReference type="PANTHER" id="PTHR30600:SF7">
    <property type="entry name" value="CYTOCHROME C PEROXIDASE-RELATED"/>
    <property type="match status" value="1"/>
</dbReference>
<evidence type="ECO:0000256" key="6">
    <source>
        <dbReference type="PROSITE-ProRule" id="PRU00433"/>
    </source>
</evidence>
<feature type="region of interest" description="Disordered" evidence="7">
    <location>
        <begin position="33"/>
        <end position="82"/>
    </location>
</feature>
<dbReference type="PANTHER" id="PTHR30600">
    <property type="entry name" value="CYTOCHROME C PEROXIDASE-RELATED"/>
    <property type="match status" value="1"/>
</dbReference>
<dbReference type="InterPro" id="IPR036909">
    <property type="entry name" value="Cyt_c-like_dom_sf"/>
</dbReference>
<evidence type="ECO:0000259" key="9">
    <source>
        <dbReference type="PROSITE" id="PS51007"/>
    </source>
</evidence>
<evidence type="ECO:0000313" key="11">
    <source>
        <dbReference type="Proteomes" id="UP000182944"/>
    </source>
</evidence>
<keyword evidence="11" id="KW-1185">Reference proteome</keyword>